<dbReference type="STRING" id="118062.MCBB_0210"/>
<dbReference type="PANTHER" id="PTHR35330">
    <property type="entry name" value="SIROHEME BIOSYNTHESIS PROTEIN MET8"/>
    <property type="match status" value="1"/>
</dbReference>
<dbReference type="GO" id="GO:0019354">
    <property type="term" value="P:siroheme biosynthetic process"/>
    <property type="evidence" value="ECO:0007669"/>
    <property type="project" value="UniProtKB-UniPathway"/>
</dbReference>
<dbReference type="SUPFAM" id="SSF75615">
    <property type="entry name" value="Siroheme synthase middle domains-like"/>
    <property type="match status" value="1"/>
</dbReference>
<evidence type="ECO:0000256" key="3">
    <source>
        <dbReference type="ARBA" id="ARBA00023002"/>
    </source>
</evidence>
<dbReference type="UniPathway" id="UPA00262">
    <property type="reaction ID" value="UER00222"/>
</dbReference>
<dbReference type="RefSeq" id="WP_071905872.1">
    <property type="nucleotide sequence ID" value="NZ_LT607756.1"/>
</dbReference>
<protein>
    <recommendedName>
        <fullName evidence="2">precorrin-2 dehydrogenase</fullName>
        <ecNumber evidence="2">1.3.1.76</ecNumber>
    </recommendedName>
</protein>
<dbReference type="PANTHER" id="PTHR35330:SF1">
    <property type="entry name" value="SIROHEME BIOSYNTHESIS PROTEIN MET8"/>
    <property type="match status" value="1"/>
</dbReference>
<dbReference type="OrthoDB" id="10510at2157"/>
<dbReference type="Gene3D" id="3.30.160.110">
    <property type="entry name" value="Siroheme synthase, domain 2"/>
    <property type="match status" value="1"/>
</dbReference>
<dbReference type="GO" id="GO:0043115">
    <property type="term" value="F:precorrin-2 dehydrogenase activity"/>
    <property type="evidence" value="ECO:0007669"/>
    <property type="project" value="UniProtKB-EC"/>
</dbReference>
<sequence>MGWTPLFLEMHQKNVLIVGAGEVGERRARRFLEVGANVVVLGSHAPPEILELGASLEPLKDAAKWVEWADLVVTATPDTDLNQKLADLAGSKLVNRADEPEKGNFIVPSSFFIGDVQICIYTSGKSPLMAKELRKKIQKVIKTEDVLQLELQDFARNILKERVEDQKTRKKHLYQILNDEKVKTFLEDRDINGAKVYVEGSLSRLKEN</sequence>
<dbReference type="Proteomes" id="UP000094707">
    <property type="component" value="Chromosome I"/>
</dbReference>
<comment type="pathway">
    <text evidence="1">Porphyrin-containing compound metabolism; siroheme biosynthesis; sirohydrochlorin from precorrin-2: step 1/1.</text>
</comment>
<accession>A0A1D3KZS7</accession>
<dbReference type="NCBIfam" id="TIGR01470">
    <property type="entry name" value="cysG_Nterm"/>
    <property type="match status" value="1"/>
</dbReference>
<evidence type="ECO:0000313" key="7">
    <source>
        <dbReference type="EMBL" id="SCG84798.1"/>
    </source>
</evidence>
<dbReference type="Gene3D" id="3.40.50.720">
    <property type="entry name" value="NAD(P)-binding Rossmann-like Domain"/>
    <property type="match status" value="1"/>
</dbReference>
<keyword evidence="5" id="KW-0627">Porphyrin biosynthesis</keyword>
<comment type="catalytic activity">
    <reaction evidence="6">
        <text>precorrin-2 + NAD(+) = sirohydrochlorin + NADH + 2 H(+)</text>
        <dbReference type="Rhea" id="RHEA:15613"/>
        <dbReference type="ChEBI" id="CHEBI:15378"/>
        <dbReference type="ChEBI" id="CHEBI:57540"/>
        <dbReference type="ChEBI" id="CHEBI:57945"/>
        <dbReference type="ChEBI" id="CHEBI:58351"/>
        <dbReference type="ChEBI" id="CHEBI:58827"/>
        <dbReference type="EC" id="1.3.1.76"/>
    </reaction>
</comment>
<dbReference type="EMBL" id="LT607756">
    <property type="protein sequence ID" value="SCG84798.1"/>
    <property type="molecule type" value="Genomic_DNA"/>
</dbReference>
<evidence type="ECO:0000313" key="8">
    <source>
        <dbReference type="Proteomes" id="UP000094707"/>
    </source>
</evidence>
<evidence type="ECO:0000256" key="6">
    <source>
        <dbReference type="ARBA" id="ARBA00047561"/>
    </source>
</evidence>
<keyword evidence="8" id="KW-1185">Reference proteome</keyword>
<evidence type="ECO:0000256" key="4">
    <source>
        <dbReference type="ARBA" id="ARBA00023027"/>
    </source>
</evidence>
<dbReference type="EC" id="1.3.1.76" evidence="2"/>
<evidence type="ECO:0000256" key="5">
    <source>
        <dbReference type="ARBA" id="ARBA00023244"/>
    </source>
</evidence>
<dbReference type="InterPro" id="IPR036291">
    <property type="entry name" value="NAD(P)-bd_dom_sf"/>
</dbReference>
<keyword evidence="4" id="KW-0520">NAD</keyword>
<dbReference type="AlphaFoldDB" id="A0A1D3KZS7"/>
<organism evidence="7 8">
    <name type="scientific">Methanobacterium congolense</name>
    <dbReference type="NCBI Taxonomy" id="118062"/>
    <lineage>
        <taxon>Archaea</taxon>
        <taxon>Methanobacteriati</taxon>
        <taxon>Methanobacteriota</taxon>
        <taxon>Methanomada group</taxon>
        <taxon>Methanobacteria</taxon>
        <taxon>Methanobacteriales</taxon>
        <taxon>Methanobacteriaceae</taxon>
        <taxon>Methanobacterium</taxon>
    </lineage>
</organism>
<dbReference type="KEGG" id="mcub:MCBB_0210"/>
<dbReference type="InterPro" id="IPR006367">
    <property type="entry name" value="Sirohaem_synthase_N"/>
</dbReference>
<dbReference type="GO" id="GO:0004325">
    <property type="term" value="F:ferrochelatase activity"/>
    <property type="evidence" value="ECO:0007669"/>
    <property type="project" value="InterPro"/>
</dbReference>
<keyword evidence="3 7" id="KW-0560">Oxidoreductase</keyword>
<evidence type="ECO:0000256" key="1">
    <source>
        <dbReference type="ARBA" id="ARBA00005010"/>
    </source>
</evidence>
<dbReference type="Pfam" id="PF13241">
    <property type="entry name" value="NAD_binding_7"/>
    <property type="match status" value="1"/>
</dbReference>
<dbReference type="InterPro" id="IPR028161">
    <property type="entry name" value="Met8-like"/>
</dbReference>
<dbReference type="SUPFAM" id="SSF51735">
    <property type="entry name" value="NAD(P)-binding Rossmann-fold domains"/>
    <property type="match status" value="1"/>
</dbReference>
<name>A0A1D3KZS7_9EURY</name>
<reference evidence="7 8" key="1">
    <citation type="submission" date="2016-08" db="EMBL/GenBank/DDBJ databases">
        <authorList>
            <person name="Seilhamer J.J."/>
        </authorList>
    </citation>
    <scope>NUCLEOTIDE SEQUENCE [LARGE SCALE GENOMIC DNA]</scope>
    <source>
        <strain evidence="7">Buetzberg</strain>
    </source>
</reference>
<proteinExistence type="predicted"/>
<dbReference type="GeneID" id="30411074"/>
<gene>
    <name evidence="7" type="ORF">MCBB_0210</name>
</gene>
<evidence type="ECO:0000256" key="2">
    <source>
        <dbReference type="ARBA" id="ARBA00012400"/>
    </source>
</evidence>